<accession>A0A0E2D811</accession>
<dbReference type="AlphaFoldDB" id="A0A0E2D811"/>
<dbReference type="Proteomes" id="UP000001340">
    <property type="component" value="Unassembled WGS sequence"/>
</dbReference>
<gene>
    <name evidence="1" type="ORF">LEP1GSC105_4757</name>
</gene>
<name>A0A0E2D811_LEPIR</name>
<proteinExistence type="predicted"/>
<comment type="caution">
    <text evidence="1">The sequence shown here is derived from an EMBL/GenBank/DDBJ whole genome shotgun (WGS) entry which is preliminary data.</text>
</comment>
<organism evidence="1 2">
    <name type="scientific">Leptospira interrogans str. UI 12758</name>
    <dbReference type="NCBI Taxonomy" id="1049938"/>
    <lineage>
        <taxon>Bacteria</taxon>
        <taxon>Pseudomonadati</taxon>
        <taxon>Spirochaetota</taxon>
        <taxon>Spirochaetia</taxon>
        <taxon>Leptospirales</taxon>
        <taxon>Leptospiraceae</taxon>
        <taxon>Leptospira</taxon>
    </lineage>
</organism>
<evidence type="ECO:0000313" key="2">
    <source>
        <dbReference type="Proteomes" id="UP000001340"/>
    </source>
</evidence>
<reference evidence="1 2" key="1">
    <citation type="submission" date="2012-10" db="EMBL/GenBank/DDBJ databases">
        <authorList>
            <person name="Harkins D.M."/>
            <person name="Durkin A.S."/>
            <person name="Brinkac L.M."/>
            <person name="Haft D.H."/>
            <person name="Selengut J.D."/>
            <person name="Sanka R."/>
            <person name="DePew J."/>
            <person name="Purushe J."/>
            <person name="Chanthongthip A."/>
            <person name="Lattana O."/>
            <person name="Phetsouvanh R."/>
            <person name="Newton P.N."/>
            <person name="Vinetz J.M."/>
            <person name="Sutton G.G."/>
            <person name="Nierman W.C."/>
            <person name="Fouts D.E."/>
        </authorList>
    </citation>
    <scope>NUCLEOTIDE SEQUENCE [LARGE SCALE GENOMIC DNA]</scope>
    <source>
        <strain evidence="1 2">UI 12758</strain>
    </source>
</reference>
<dbReference type="EMBL" id="AHNR02000023">
    <property type="protein sequence ID" value="EKR56173.1"/>
    <property type="molecule type" value="Genomic_DNA"/>
</dbReference>
<sequence>MGISDSGLEYQISLNHFQNAQISMDQKMDFSKFLPKKT</sequence>
<protein>
    <submittedName>
        <fullName evidence="1">Uncharacterized protein</fullName>
    </submittedName>
</protein>
<evidence type="ECO:0000313" key="1">
    <source>
        <dbReference type="EMBL" id="EKR56173.1"/>
    </source>
</evidence>